<evidence type="ECO:0000256" key="1">
    <source>
        <dbReference type="SAM" id="Coils"/>
    </source>
</evidence>
<evidence type="ECO:0000256" key="2">
    <source>
        <dbReference type="SAM" id="MobiDB-lite"/>
    </source>
</evidence>
<sequence length="782" mass="84615">MFTSPQCTLGGELLDANVTPISAVYCDPSGAVWAVDASGTRVFHFSASAVADAIASASALSGASFLGVAASESSAVPRFECGEGDHVVGVVFLTTRPASPAVACIATAEGRLVLADPAGPVGGLRQCDLSTPLTAVAPVSVDEAGAAAENGPGVLVSSFDGTFSEVVFVEWEGEDEAEEVRATGLFRIRGCLQSVILDGGCERILTITQRGDVDVWNWRKGFDETLSFGMPAYSVDDYGAPSCSILLSGGQLWVGTVMGYIVAFALKPGASDGSPRHVWQAHRDAASVQSLLVMSLGRHVWSYAADGQALVWDAAAWTLQGSFQFPGDAVSTLHSGPSCVDTVLWATCTNSGAVTWFTVKEPLLRAEKLLSLDRGGCIVRLSDVERLHVLEALVSHLCLQLAQTEAADEEAEPSRHAMEEGEGGHETVANMTTPPHLDVALQQLGEDYPTARQLPPALASLVVGRRMVRRSLADAGVRARSFLEDIQLLLQEHRRHRGLQAQVQRCLAELRQELQPGEACDTLEDVVDTVRALARRMRDDSLAASTAMSSSERNHRTSSRARSGSAQDTSAMVSPPAGAGDGAAARRLEEDLRLERQRRERSEAQLAEVYDEKRELQRQLTQSTRQQEAYEERLLSLERLLATAKKAAAVKTAEAARFSEMEASLHEAHHTIDTLQAKLETLMRGRQESLHTAKENKSLHAELHTFEVKEQLARRAFASFIETQDFVLDRLSNMLQHADVDGDGPHAVSSLYEWLCGRVETQHAFLVGLKRDYTRQRAKDAA</sequence>
<feature type="coiled-coil region" evidence="1">
    <location>
        <begin position="585"/>
        <end position="647"/>
    </location>
</feature>
<feature type="region of interest" description="Disordered" evidence="2">
    <location>
        <begin position="539"/>
        <end position="584"/>
    </location>
</feature>
<keyword evidence="4" id="KW-1185">Reference proteome</keyword>
<feature type="compositionally biased region" description="Polar residues" evidence="2">
    <location>
        <begin position="560"/>
        <end position="572"/>
    </location>
</feature>
<comment type="caution">
    <text evidence="3">The sequence shown here is derived from an EMBL/GenBank/DDBJ whole genome shotgun (WGS) entry which is preliminary data.</text>
</comment>
<keyword evidence="1" id="KW-0175">Coiled coil</keyword>
<dbReference type="Gene3D" id="2.130.10.10">
    <property type="entry name" value="YVTN repeat-like/Quinoprotein amine dehydrogenase"/>
    <property type="match status" value="1"/>
</dbReference>
<feature type="compositionally biased region" description="Basic and acidic residues" evidence="2">
    <location>
        <begin position="412"/>
        <end position="425"/>
    </location>
</feature>
<proteinExistence type="predicted"/>
<dbReference type="AlphaFoldDB" id="A0A3R7LF53"/>
<evidence type="ECO:0000313" key="3">
    <source>
        <dbReference type="EMBL" id="RNF26032.1"/>
    </source>
</evidence>
<dbReference type="InterPro" id="IPR015943">
    <property type="entry name" value="WD40/YVTN_repeat-like_dom_sf"/>
</dbReference>
<dbReference type="GeneID" id="40315348"/>
<dbReference type="InterPro" id="IPR036322">
    <property type="entry name" value="WD40_repeat_dom_sf"/>
</dbReference>
<dbReference type="Proteomes" id="UP000284403">
    <property type="component" value="Unassembled WGS sequence"/>
</dbReference>
<evidence type="ECO:0008006" key="5">
    <source>
        <dbReference type="Google" id="ProtNLM"/>
    </source>
</evidence>
<accession>A0A3R7LF53</accession>
<protein>
    <recommendedName>
        <fullName evidence="5">Wd40 repeat domain-containing protein</fullName>
    </recommendedName>
</protein>
<reference evidence="3 4" key="1">
    <citation type="journal article" date="2018" name="BMC Genomics">
        <title>Genomic comparison of Trypanosoma conorhini and Trypanosoma rangeli to Trypanosoma cruzi strains of high and low virulence.</title>
        <authorList>
            <person name="Bradwell K.R."/>
            <person name="Koparde V.N."/>
            <person name="Matveyev A.V."/>
            <person name="Serrano M.G."/>
            <person name="Alves J.M."/>
            <person name="Parikh H."/>
            <person name="Huang B."/>
            <person name="Lee V."/>
            <person name="Espinosa-Alvarez O."/>
            <person name="Ortiz P.A."/>
            <person name="Costa-Martins A.G."/>
            <person name="Teixeira M.M."/>
            <person name="Buck G.A."/>
        </authorList>
    </citation>
    <scope>NUCLEOTIDE SEQUENCE [LARGE SCALE GENOMIC DNA]</scope>
    <source>
        <strain evidence="3 4">025E</strain>
    </source>
</reference>
<name>A0A3R7LF53_9TRYP</name>
<dbReference type="EMBL" id="MKKU01000060">
    <property type="protein sequence ID" value="RNF26032.1"/>
    <property type="molecule type" value="Genomic_DNA"/>
</dbReference>
<dbReference type="RefSeq" id="XP_029231238.1">
    <property type="nucleotide sequence ID" value="XM_029368674.1"/>
</dbReference>
<organism evidence="3 4">
    <name type="scientific">Trypanosoma conorhini</name>
    <dbReference type="NCBI Taxonomy" id="83891"/>
    <lineage>
        <taxon>Eukaryota</taxon>
        <taxon>Discoba</taxon>
        <taxon>Euglenozoa</taxon>
        <taxon>Kinetoplastea</taxon>
        <taxon>Metakinetoplastina</taxon>
        <taxon>Trypanosomatida</taxon>
        <taxon>Trypanosomatidae</taxon>
        <taxon>Trypanosoma</taxon>
    </lineage>
</organism>
<evidence type="ECO:0000313" key="4">
    <source>
        <dbReference type="Proteomes" id="UP000284403"/>
    </source>
</evidence>
<dbReference type="SUPFAM" id="SSF50978">
    <property type="entry name" value="WD40 repeat-like"/>
    <property type="match status" value="1"/>
</dbReference>
<dbReference type="OrthoDB" id="272767at2759"/>
<gene>
    <name evidence="3" type="ORF">Tco025E_01737</name>
</gene>
<feature type="region of interest" description="Disordered" evidence="2">
    <location>
        <begin position="408"/>
        <end position="431"/>
    </location>
</feature>